<name>A0A5B9EI57_9BACT</name>
<dbReference type="Gene3D" id="2.40.50.100">
    <property type="match status" value="1"/>
</dbReference>
<dbReference type="PANTHER" id="PTHR30469">
    <property type="entry name" value="MULTIDRUG RESISTANCE PROTEIN MDTA"/>
    <property type="match status" value="1"/>
</dbReference>
<gene>
    <name evidence="5" type="ORF">FTW19_12715</name>
</gene>
<dbReference type="Pfam" id="PF25954">
    <property type="entry name" value="Beta-barrel_RND_2"/>
    <property type="match status" value="1"/>
</dbReference>
<evidence type="ECO:0000313" key="6">
    <source>
        <dbReference type="Proteomes" id="UP000321820"/>
    </source>
</evidence>
<dbReference type="GO" id="GO:1990281">
    <property type="term" value="C:efflux pump complex"/>
    <property type="evidence" value="ECO:0007669"/>
    <property type="project" value="TreeGrafter"/>
</dbReference>
<dbReference type="GO" id="GO:0015562">
    <property type="term" value="F:efflux transmembrane transporter activity"/>
    <property type="evidence" value="ECO:0007669"/>
    <property type="project" value="TreeGrafter"/>
</dbReference>
<dbReference type="FunFam" id="2.40.30.170:FF:000010">
    <property type="entry name" value="Efflux RND transporter periplasmic adaptor subunit"/>
    <property type="match status" value="1"/>
</dbReference>
<evidence type="ECO:0000259" key="3">
    <source>
        <dbReference type="Pfam" id="PF25954"/>
    </source>
</evidence>
<dbReference type="Pfam" id="PF25967">
    <property type="entry name" value="RND-MFP_C"/>
    <property type="match status" value="1"/>
</dbReference>
<reference evidence="5 6" key="1">
    <citation type="submission" date="2019-08" db="EMBL/GenBank/DDBJ databases">
        <title>Complete genome sequence of Terriglobus albidus strain ORNL.</title>
        <authorList>
            <person name="Podar M."/>
        </authorList>
    </citation>
    <scope>NUCLEOTIDE SEQUENCE [LARGE SCALE GENOMIC DNA]</scope>
    <source>
        <strain evidence="5 6">ORNL</strain>
    </source>
</reference>
<evidence type="ECO:0000313" key="5">
    <source>
        <dbReference type="EMBL" id="QEE31324.1"/>
    </source>
</evidence>
<dbReference type="EMBL" id="CP042806">
    <property type="protein sequence ID" value="QEE31324.1"/>
    <property type="molecule type" value="Genomic_DNA"/>
</dbReference>
<dbReference type="Proteomes" id="UP000321820">
    <property type="component" value="Chromosome"/>
</dbReference>
<dbReference type="NCBIfam" id="TIGR01730">
    <property type="entry name" value="RND_mfp"/>
    <property type="match status" value="1"/>
</dbReference>
<dbReference type="SUPFAM" id="SSF111369">
    <property type="entry name" value="HlyD-like secretion proteins"/>
    <property type="match status" value="1"/>
</dbReference>
<accession>A0A5B9EI57</accession>
<dbReference type="InterPro" id="IPR006143">
    <property type="entry name" value="RND_pump_MFP"/>
</dbReference>
<dbReference type="InterPro" id="IPR058627">
    <property type="entry name" value="MdtA-like_C"/>
</dbReference>
<dbReference type="AlphaFoldDB" id="A0A5B9EI57"/>
<feature type="signal peptide" evidence="2">
    <location>
        <begin position="1"/>
        <end position="17"/>
    </location>
</feature>
<feature type="domain" description="CusB-like beta-barrel" evidence="3">
    <location>
        <begin position="243"/>
        <end position="317"/>
    </location>
</feature>
<feature type="domain" description="Multidrug resistance protein MdtA-like C-terminal permuted SH3" evidence="4">
    <location>
        <begin position="324"/>
        <end position="386"/>
    </location>
</feature>
<dbReference type="OrthoDB" id="9810430at2"/>
<dbReference type="PROSITE" id="PS51257">
    <property type="entry name" value="PROKAR_LIPOPROTEIN"/>
    <property type="match status" value="1"/>
</dbReference>
<evidence type="ECO:0000256" key="1">
    <source>
        <dbReference type="ARBA" id="ARBA00009477"/>
    </source>
</evidence>
<dbReference type="Gene3D" id="2.40.420.20">
    <property type="match status" value="1"/>
</dbReference>
<sequence>MRISIGILSFVVFSVLAGCAKTQKAGPEPVPVVMEMVATQQVQPSWTYSGEIRPDTEVQLAFKQPGYIAALYRVKGVDDRMRDLQVGDEIPVGATLARLRSSDYEASFNSAVGQQRSAQGTLEASQAELNRAKADQVKADFDFERAQALYAAKAMTRPDYDAAVDQHTSATANLEAAVRQIEARSGQVTAAAAQAVSARINLSDTSLNAPMPGVIVEKSVEAGSLVAAGTRAFTLDDTRVVKVNFGIPDSMLAHLKLGTQVPVQVDALQARTFTGQITGISASANRESRVFNIEVSLPNRDRSLKVGMIARIRIAQANPQAVPVVPLTALMTAESGSNNYSVFTVSERGGKQFAQLKSVRVGETFGKSVVIDEGLTPGERIIVNRTNQLSDGSLIRIANQETQQ</sequence>
<dbReference type="Gene3D" id="2.40.30.170">
    <property type="match status" value="1"/>
</dbReference>
<organism evidence="5 6">
    <name type="scientific">Terriglobus albidus</name>
    <dbReference type="NCBI Taxonomy" id="1592106"/>
    <lineage>
        <taxon>Bacteria</taxon>
        <taxon>Pseudomonadati</taxon>
        <taxon>Acidobacteriota</taxon>
        <taxon>Terriglobia</taxon>
        <taxon>Terriglobales</taxon>
        <taxon>Acidobacteriaceae</taxon>
        <taxon>Terriglobus</taxon>
    </lineage>
</organism>
<proteinExistence type="inferred from homology"/>
<dbReference type="KEGG" id="talb:FTW19_12715"/>
<dbReference type="Gene3D" id="1.10.287.470">
    <property type="entry name" value="Helix hairpin bin"/>
    <property type="match status" value="1"/>
</dbReference>
<protein>
    <submittedName>
        <fullName evidence="5">Efflux RND transporter periplasmic adaptor subunit</fullName>
    </submittedName>
</protein>
<evidence type="ECO:0000256" key="2">
    <source>
        <dbReference type="SAM" id="SignalP"/>
    </source>
</evidence>
<dbReference type="InterPro" id="IPR058792">
    <property type="entry name" value="Beta-barrel_RND_2"/>
</dbReference>
<keyword evidence="6" id="KW-1185">Reference proteome</keyword>
<feature type="chain" id="PRO_5022850891" evidence="2">
    <location>
        <begin position="18"/>
        <end position="404"/>
    </location>
</feature>
<evidence type="ECO:0000259" key="4">
    <source>
        <dbReference type="Pfam" id="PF25967"/>
    </source>
</evidence>
<keyword evidence="2" id="KW-0732">Signal</keyword>
<comment type="similarity">
    <text evidence="1">Belongs to the membrane fusion protein (MFP) (TC 8.A.1) family.</text>
</comment>